<dbReference type="EMBL" id="DS990639">
    <property type="protein sequence ID" value="EGC45746.1"/>
    <property type="molecule type" value="Genomic_DNA"/>
</dbReference>
<accession>F0UJF0</accession>
<protein>
    <recommendedName>
        <fullName evidence="1">Altered inheritance of mitochondria protein 24, mitochondrial</fullName>
    </recommendedName>
</protein>
<dbReference type="HOGENOM" id="CLU_040551_1_0_1"/>
<dbReference type="SUPFAM" id="SSF51219">
    <property type="entry name" value="TRAP-like"/>
    <property type="match status" value="1"/>
</dbReference>
<dbReference type="InterPro" id="IPR002838">
    <property type="entry name" value="AIM24"/>
</dbReference>
<dbReference type="Pfam" id="PF01987">
    <property type="entry name" value="AIM24"/>
    <property type="match status" value="1"/>
</dbReference>
<dbReference type="VEuPathDB" id="FungiDB:I7I53_04592"/>
<dbReference type="Proteomes" id="UP000008142">
    <property type="component" value="Unassembled WGS sequence"/>
</dbReference>
<reference evidence="4" key="1">
    <citation type="submission" date="2008-07" db="EMBL/GenBank/DDBJ databases">
        <title>Annotation of Ajellomyces capsulatus strain H88.</title>
        <authorList>
            <person name="Champion M."/>
            <person name="Cuomo C."/>
            <person name="Ma L.-J."/>
            <person name="Henn M.R."/>
            <person name="Sil A."/>
            <person name="Goldman B."/>
            <person name="Young S.K."/>
            <person name="Kodira C.D."/>
            <person name="Zeng Q."/>
            <person name="Koehrsen M."/>
            <person name="Alvarado L."/>
            <person name="Berlin A."/>
            <person name="Borenstein D."/>
            <person name="Chen Z."/>
            <person name="Engels R."/>
            <person name="Freedman E."/>
            <person name="Gellesch M."/>
            <person name="Goldberg J."/>
            <person name="Griggs A."/>
            <person name="Gujja S."/>
            <person name="Heiman D."/>
            <person name="Hepburn T."/>
            <person name="Howarth C."/>
            <person name="Jen D."/>
            <person name="Larson L."/>
            <person name="Lewis B."/>
            <person name="Mehta T."/>
            <person name="Park D."/>
            <person name="Pearson M."/>
            <person name="Roberts A."/>
            <person name="Saif S."/>
            <person name="Shea T."/>
            <person name="Shenoy N."/>
            <person name="Sisk P."/>
            <person name="Stolte C."/>
            <person name="Sykes S."/>
            <person name="Walk T."/>
            <person name="White J."/>
            <person name="Yandava C."/>
            <person name="Klein B."/>
            <person name="McEwen J.G."/>
            <person name="Puccia R."/>
            <person name="Goldman G.H."/>
            <person name="Felipe M.S."/>
            <person name="Nino-Vega G."/>
            <person name="San-Blas G."/>
            <person name="Taylor J."/>
            <person name="Mendoza L."/>
            <person name="Galagan J."/>
            <person name="Nusbaum C."/>
            <person name="Birren B."/>
        </authorList>
    </citation>
    <scope>NUCLEOTIDE SEQUENCE [LARGE SCALE GENOMIC DNA]</scope>
    <source>
        <strain evidence="4">H88</strain>
    </source>
</reference>
<gene>
    <name evidence="3" type="ORF">HCEG_04961</name>
</gene>
<dbReference type="GO" id="GO:0005739">
    <property type="term" value="C:mitochondrion"/>
    <property type="evidence" value="ECO:0007669"/>
    <property type="project" value="UniProtKB-SubCell"/>
</dbReference>
<dbReference type="PANTHER" id="PTHR31801">
    <property type="entry name" value="ALTERED INHERITANCE OF MITOCHONDRIA PROTEIN 24, MITOCHONDRIAL"/>
    <property type="match status" value="1"/>
</dbReference>
<proteinExistence type="inferred from homology"/>
<comment type="similarity">
    <text evidence="1">Belongs to the AIM24 family.</text>
</comment>
<name>F0UJF0_AJEC8</name>
<dbReference type="InterPro" id="IPR036983">
    <property type="entry name" value="AIM24_sf"/>
</dbReference>
<dbReference type="OrthoDB" id="1705416at2759"/>
<dbReference type="Gene3D" id="3.60.160.10">
    <property type="entry name" value="Mitochondrial biogenesis AIM24"/>
    <property type="match status" value="1"/>
</dbReference>
<dbReference type="PANTHER" id="PTHR31801:SF0">
    <property type="entry name" value="ALTERED INHERITANCE OF MITOCHONDRIA PROTEIN 24, MITOCHONDRIAL"/>
    <property type="match status" value="1"/>
</dbReference>
<evidence type="ECO:0000256" key="1">
    <source>
        <dbReference type="RuleBase" id="RU363045"/>
    </source>
</evidence>
<evidence type="ECO:0000313" key="4">
    <source>
        <dbReference type="Proteomes" id="UP000008142"/>
    </source>
</evidence>
<dbReference type="NCBIfam" id="TIGR00266">
    <property type="entry name" value="TIGR00266 family protein"/>
    <property type="match status" value="1"/>
</dbReference>
<sequence length="450" mass="48137">MTPTIPRLSLDWTLEAKISLRDIHLINGRCIYDVISGLRQNQKVKRRAGSDISGGNQHPPTPCYFYGGRENVVVAMLPKHKLHKTPIPAMCLDPSVPFIDEVKWVKKLLRLERVYHHARRGLKRSKQPRTSHKVRAFDISLFAHHVAYPPPPGQGGYPPPPQNYNYPAPGGQTSPSFPPPPAGGQTSPPPPPQASPLPEKSPLGPGGAPPPSQFIGVQSTSADDVGTFNGGSYRISHRDSNTILTIQLAMGCPLTAKPGAMIAMSPTMTLKGSIKFSMKKLIAGGEMSSSTYTGPGELLLAPTMLGDISVLRLNGHETWSVGKDAFLAATQGVVKDYKNQGLSKAFFSGEGLFVYKISGMGLLFMQSFGAIIKKDLADGEKYNVDNGHLVAWSCKYVMERVASGGLISGMTSGEGLVCKFTGPGSVYLQTRNPSSFAAWVMANGAAGGGA</sequence>
<dbReference type="OMA" id="AMIAMSH"/>
<feature type="region of interest" description="Disordered" evidence="2">
    <location>
        <begin position="148"/>
        <end position="223"/>
    </location>
</feature>
<feature type="compositionally biased region" description="Pro residues" evidence="2">
    <location>
        <begin position="176"/>
        <end position="195"/>
    </location>
</feature>
<feature type="compositionally biased region" description="Pro residues" evidence="2">
    <location>
        <begin position="148"/>
        <end position="162"/>
    </location>
</feature>
<dbReference type="InterPro" id="IPR016031">
    <property type="entry name" value="Trp_RNA-bd_attenuator-like_dom"/>
</dbReference>
<dbReference type="STRING" id="544711.F0UJF0"/>
<dbReference type="AlphaFoldDB" id="F0UJF0"/>
<comment type="subcellular location">
    <subcellularLocation>
        <location evidence="1">Mitochondrion</location>
    </subcellularLocation>
</comment>
<evidence type="ECO:0000313" key="3">
    <source>
        <dbReference type="EMBL" id="EGC45746.1"/>
    </source>
</evidence>
<keyword evidence="1" id="KW-0496">Mitochondrion</keyword>
<evidence type="ECO:0000256" key="2">
    <source>
        <dbReference type="SAM" id="MobiDB-lite"/>
    </source>
</evidence>
<organism evidence="4">
    <name type="scientific">Ajellomyces capsulatus (strain H88)</name>
    <name type="common">Darling's disease fungus</name>
    <name type="synonym">Histoplasma capsulatum</name>
    <dbReference type="NCBI Taxonomy" id="544711"/>
    <lineage>
        <taxon>Eukaryota</taxon>
        <taxon>Fungi</taxon>
        <taxon>Dikarya</taxon>
        <taxon>Ascomycota</taxon>
        <taxon>Pezizomycotina</taxon>
        <taxon>Eurotiomycetes</taxon>
        <taxon>Eurotiomycetidae</taxon>
        <taxon>Onygenales</taxon>
        <taxon>Ajellomycetaceae</taxon>
        <taxon>Histoplasma</taxon>
    </lineage>
</organism>